<accession>A0A9X1T2R9</accession>
<evidence type="ECO:0000256" key="1">
    <source>
        <dbReference type="ARBA" id="ARBA00023002"/>
    </source>
</evidence>
<dbReference type="PANTHER" id="PTHR43157:SF31">
    <property type="entry name" value="PHOSPHATIDYLINOSITOL-GLYCAN BIOSYNTHESIS CLASS F PROTEIN"/>
    <property type="match status" value="1"/>
</dbReference>
<name>A0A9X1T2R9_9ACTN</name>
<evidence type="ECO:0000313" key="2">
    <source>
        <dbReference type="EMBL" id="MCD5314953.1"/>
    </source>
</evidence>
<dbReference type="Proteomes" id="UP001138997">
    <property type="component" value="Unassembled WGS sequence"/>
</dbReference>
<dbReference type="GO" id="GO:0016491">
    <property type="term" value="F:oxidoreductase activity"/>
    <property type="evidence" value="ECO:0007669"/>
    <property type="project" value="UniProtKB-KW"/>
</dbReference>
<keyword evidence="1" id="KW-0560">Oxidoreductase</keyword>
<dbReference type="InterPro" id="IPR036291">
    <property type="entry name" value="NAD(P)-bd_dom_sf"/>
</dbReference>
<dbReference type="SUPFAM" id="SSF51735">
    <property type="entry name" value="NAD(P)-binding Rossmann-fold domains"/>
    <property type="match status" value="1"/>
</dbReference>
<reference evidence="2" key="1">
    <citation type="submission" date="2021-11" db="EMBL/GenBank/DDBJ databases">
        <title>Streptomyces corallinus and Kineosporia corallina sp. nov., two new coral-derived marine actinobacteria.</title>
        <authorList>
            <person name="Buangrab K."/>
            <person name="Sutthacheep M."/>
            <person name="Yeemin T."/>
            <person name="Harunari E."/>
            <person name="Igarashi Y."/>
            <person name="Sripreechasak P."/>
            <person name="Kanchanasin P."/>
            <person name="Tanasupawat S."/>
            <person name="Phongsopitanun W."/>
        </authorList>
    </citation>
    <scope>NUCLEOTIDE SEQUENCE</scope>
    <source>
        <strain evidence="2">JCM 31032</strain>
    </source>
</reference>
<organism evidence="2 3">
    <name type="scientific">Kineosporia babensis</name>
    <dbReference type="NCBI Taxonomy" id="499548"/>
    <lineage>
        <taxon>Bacteria</taxon>
        <taxon>Bacillati</taxon>
        <taxon>Actinomycetota</taxon>
        <taxon>Actinomycetes</taxon>
        <taxon>Kineosporiales</taxon>
        <taxon>Kineosporiaceae</taxon>
        <taxon>Kineosporia</taxon>
    </lineage>
</organism>
<gene>
    <name evidence="2" type="ORF">LR394_29025</name>
</gene>
<comment type="caution">
    <text evidence="2">The sequence shown here is derived from an EMBL/GenBank/DDBJ whole genome shotgun (WGS) entry which is preliminary data.</text>
</comment>
<evidence type="ECO:0000313" key="3">
    <source>
        <dbReference type="Proteomes" id="UP001138997"/>
    </source>
</evidence>
<dbReference type="Gene3D" id="3.40.50.720">
    <property type="entry name" value="NAD(P)-binding Rossmann-like Domain"/>
    <property type="match status" value="1"/>
</dbReference>
<dbReference type="RefSeq" id="WP_231447759.1">
    <property type="nucleotide sequence ID" value="NZ_JAJOMB010000019.1"/>
</dbReference>
<keyword evidence="3" id="KW-1185">Reference proteome</keyword>
<dbReference type="PRINTS" id="PR00081">
    <property type="entry name" value="GDHRDH"/>
</dbReference>
<dbReference type="Pfam" id="PF00106">
    <property type="entry name" value="adh_short"/>
    <property type="match status" value="1"/>
</dbReference>
<protein>
    <submittedName>
        <fullName evidence="2">SDR family NAD(P)-dependent oxidoreductase</fullName>
    </submittedName>
</protein>
<dbReference type="EMBL" id="JAJOMB010000019">
    <property type="protein sequence ID" value="MCD5314953.1"/>
    <property type="molecule type" value="Genomic_DNA"/>
</dbReference>
<dbReference type="PANTHER" id="PTHR43157">
    <property type="entry name" value="PHOSPHATIDYLINOSITOL-GLYCAN BIOSYNTHESIS CLASS F PROTEIN-RELATED"/>
    <property type="match status" value="1"/>
</dbReference>
<proteinExistence type="predicted"/>
<dbReference type="InterPro" id="IPR002347">
    <property type="entry name" value="SDR_fam"/>
</dbReference>
<dbReference type="AlphaFoldDB" id="A0A9X1T2R9"/>
<sequence length="273" mass="30018">MTTPRTIIITGASDGIGAAAAQQLAARGEHVVVVGRSPDKTARVAEAIGAPYHLADYANLADVRRLAAELAEAYPRIDVLANNAGQNLRHETTRDGFDKTMQVNHLAPFLLTTLLLDKLLASRATVVQTSSEASRIFGHLDLDDLNNERKWSADKAYGDAKLANILFTRELHRRHHAQGLRTVSFHPGNVATNMGSDTSSPTRFLWQTWLGRQFLAKVEDGGKTLVRYIDGVGWEPGEYYVVDKLPKKTSPQASDAHLAQELWSRTEKLLEAA</sequence>